<dbReference type="Proteomes" id="UP000692954">
    <property type="component" value="Unassembled WGS sequence"/>
</dbReference>
<dbReference type="EMBL" id="CAJJDN010000056">
    <property type="protein sequence ID" value="CAD8090547.1"/>
    <property type="molecule type" value="Genomic_DNA"/>
</dbReference>
<accession>A0A8S1NC07</accession>
<dbReference type="AlphaFoldDB" id="A0A8S1NC07"/>
<evidence type="ECO:0000313" key="2">
    <source>
        <dbReference type="Proteomes" id="UP000692954"/>
    </source>
</evidence>
<keyword evidence="2" id="KW-1185">Reference proteome</keyword>
<reference evidence="1" key="1">
    <citation type="submission" date="2021-01" db="EMBL/GenBank/DDBJ databases">
        <authorList>
            <consortium name="Genoscope - CEA"/>
            <person name="William W."/>
        </authorList>
    </citation>
    <scope>NUCLEOTIDE SEQUENCE</scope>
</reference>
<name>A0A8S1NC07_9CILI</name>
<protein>
    <submittedName>
        <fullName evidence="1">Uncharacterized protein</fullName>
    </submittedName>
</protein>
<organism evidence="1 2">
    <name type="scientific">Paramecium sonneborni</name>
    <dbReference type="NCBI Taxonomy" id="65129"/>
    <lineage>
        <taxon>Eukaryota</taxon>
        <taxon>Sar</taxon>
        <taxon>Alveolata</taxon>
        <taxon>Ciliophora</taxon>
        <taxon>Intramacronucleata</taxon>
        <taxon>Oligohymenophorea</taxon>
        <taxon>Peniculida</taxon>
        <taxon>Parameciidae</taxon>
        <taxon>Paramecium</taxon>
    </lineage>
</organism>
<sequence length="232" mass="28093">MQCIDLLNIRHLKKYYWILKLILGCQGQSYFIQLFQTTQELLHGSFPFDYKDQQKLIKISYKSINNFSKKLHQRIFHLYSFNYQHPKTSAHRVFEIYPSQVFVIQLFTIKDKSQFHPKIDDQLEYQYCHFNRGTEPPPKIVIDTWQSLPNRSPQQGDQIRSYNFNYSQVQNHDQICFVKMIFFILLLQKQINQVMISLIQCKYILCRDFYIVKINRSCIRTFHSNFIQFFTS</sequence>
<comment type="caution">
    <text evidence="1">The sequence shown here is derived from an EMBL/GenBank/DDBJ whole genome shotgun (WGS) entry which is preliminary data.</text>
</comment>
<gene>
    <name evidence="1" type="ORF">PSON_ATCC_30995.1.T0560069</name>
</gene>
<proteinExistence type="predicted"/>
<evidence type="ECO:0000313" key="1">
    <source>
        <dbReference type="EMBL" id="CAD8090547.1"/>
    </source>
</evidence>